<evidence type="ECO:0000313" key="4">
    <source>
        <dbReference type="Proteomes" id="UP001210925"/>
    </source>
</evidence>
<protein>
    <recommendedName>
        <fullName evidence="2">Thioredoxin domain-containing protein</fullName>
    </recommendedName>
</protein>
<dbReference type="SUPFAM" id="SSF52833">
    <property type="entry name" value="Thioredoxin-like"/>
    <property type="match status" value="1"/>
</dbReference>
<reference evidence="3" key="1">
    <citation type="submission" date="2020-05" db="EMBL/GenBank/DDBJ databases">
        <title>Phylogenomic resolution of chytrid fungi.</title>
        <authorList>
            <person name="Stajich J.E."/>
            <person name="Amses K."/>
            <person name="Simmons R."/>
            <person name="Seto K."/>
            <person name="Myers J."/>
            <person name="Bonds A."/>
            <person name="Quandt C.A."/>
            <person name="Barry K."/>
            <person name="Liu P."/>
            <person name="Grigoriev I."/>
            <person name="Longcore J.E."/>
            <person name="James T.Y."/>
        </authorList>
    </citation>
    <scope>NUCLEOTIDE SEQUENCE</scope>
    <source>
        <strain evidence="3">PLAUS21</strain>
    </source>
</reference>
<name>A0AAD5ULQ4_9FUNG</name>
<accession>A0AAD5ULQ4</accession>
<dbReference type="InterPro" id="IPR013766">
    <property type="entry name" value="Thioredoxin_domain"/>
</dbReference>
<evidence type="ECO:0000313" key="3">
    <source>
        <dbReference type="EMBL" id="KAJ3258209.1"/>
    </source>
</evidence>
<keyword evidence="1" id="KW-1015">Disulfide bond</keyword>
<dbReference type="Pfam" id="PF00085">
    <property type="entry name" value="Thioredoxin"/>
    <property type="match status" value="1"/>
</dbReference>
<evidence type="ECO:0000256" key="1">
    <source>
        <dbReference type="ARBA" id="ARBA00023157"/>
    </source>
</evidence>
<organism evidence="3 4">
    <name type="scientific">Boothiomyces macroporosus</name>
    <dbReference type="NCBI Taxonomy" id="261099"/>
    <lineage>
        <taxon>Eukaryota</taxon>
        <taxon>Fungi</taxon>
        <taxon>Fungi incertae sedis</taxon>
        <taxon>Chytridiomycota</taxon>
        <taxon>Chytridiomycota incertae sedis</taxon>
        <taxon>Chytridiomycetes</taxon>
        <taxon>Rhizophydiales</taxon>
        <taxon>Terramycetaceae</taxon>
        <taxon>Boothiomyces</taxon>
    </lineage>
</organism>
<gene>
    <name evidence="3" type="ORF">HK103_004027</name>
</gene>
<dbReference type="Gene3D" id="3.40.30.10">
    <property type="entry name" value="Glutaredoxin"/>
    <property type="match status" value="1"/>
</dbReference>
<dbReference type="AlphaFoldDB" id="A0AAD5ULQ4"/>
<dbReference type="InterPro" id="IPR036249">
    <property type="entry name" value="Thioredoxin-like_sf"/>
</dbReference>
<dbReference type="PROSITE" id="PS51352">
    <property type="entry name" value="THIOREDOXIN_2"/>
    <property type="match status" value="1"/>
</dbReference>
<comment type="caution">
    <text evidence="3">The sequence shown here is derived from an EMBL/GenBank/DDBJ whole genome shotgun (WGS) entry which is preliminary data.</text>
</comment>
<dbReference type="CDD" id="cd02947">
    <property type="entry name" value="TRX_family"/>
    <property type="match status" value="1"/>
</dbReference>
<dbReference type="PANTHER" id="PTHR46115">
    <property type="entry name" value="THIOREDOXIN-LIKE PROTEIN 1"/>
    <property type="match status" value="1"/>
</dbReference>
<sequence length="196" mass="22376">MADSNLSLAEYNEIIATNPLVFIKVGATWCPPCKVIKPVFHRLGEKYSAKFVSIDVDTSEGNEKFAIEHKVQAYPTFLVFYNGKLIQTLMGAHKKSLEDMVEKMVNSPTDEYIWWGYTCNVCGKENVPGLLKVCAVDEFMVCSECDIPASHPHLKEKFKTCKEPMDVQRVIFYARLPGRLKYIVPIALLVIYFLWK</sequence>
<proteinExistence type="predicted"/>
<keyword evidence="4" id="KW-1185">Reference proteome</keyword>
<dbReference type="EMBL" id="JADGKB010000030">
    <property type="protein sequence ID" value="KAJ3258209.1"/>
    <property type="molecule type" value="Genomic_DNA"/>
</dbReference>
<dbReference type="Proteomes" id="UP001210925">
    <property type="component" value="Unassembled WGS sequence"/>
</dbReference>
<feature type="domain" description="Thioredoxin" evidence="2">
    <location>
        <begin position="1"/>
        <end position="110"/>
    </location>
</feature>
<evidence type="ECO:0000259" key="2">
    <source>
        <dbReference type="PROSITE" id="PS51352"/>
    </source>
</evidence>